<accession>A0A8S5LLX0</accession>
<protein>
    <submittedName>
        <fullName evidence="1">Uncharacterized protein</fullName>
    </submittedName>
</protein>
<organism evidence="1">
    <name type="scientific">Myoviridae sp. ctro722</name>
    <dbReference type="NCBI Taxonomy" id="2827615"/>
    <lineage>
        <taxon>Viruses</taxon>
        <taxon>Duplodnaviria</taxon>
        <taxon>Heunggongvirae</taxon>
        <taxon>Uroviricota</taxon>
        <taxon>Caudoviricetes</taxon>
    </lineage>
</organism>
<proteinExistence type="predicted"/>
<name>A0A8S5LLX0_9CAUD</name>
<sequence>MIKGRLKWGLKPVSDGLFLLKINFKILLTA</sequence>
<reference evidence="1" key="1">
    <citation type="journal article" date="2021" name="Proc. Natl. Acad. Sci. U.S.A.">
        <title>A Catalog of Tens of Thousands of Viruses from Human Metagenomes Reveals Hidden Associations with Chronic Diseases.</title>
        <authorList>
            <person name="Tisza M.J."/>
            <person name="Buck C.B."/>
        </authorList>
    </citation>
    <scope>NUCLEOTIDE SEQUENCE</scope>
    <source>
        <strain evidence="1">Ctro722</strain>
    </source>
</reference>
<evidence type="ECO:0000313" key="1">
    <source>
        <dbReference type="EMBL" id="DAD70961.1"/>
    </source>
</evidence>
<dbReference type="EMBL" id="BK015873">
    <property type="protein sequence ID" value="DAD70961.1"/>
    <property type="molecule type" value="Genomic_DNA"/>
</dbReference>